<dbReference type="Proteomes" id="UP001151002">
    <property type="component" value="Unassembled WGS sequence"/>
</dbReference>
<sequence>MDAGESVKAAKRVPGNAYMPRPGPAVEAERDRLLATVDRALIERVANRAGTFTKGIRISGGPEEPVIVRARDVVENSFGELPGIYNLLSGVVHGLPWRLADSTSVVGRDMRREPDPADIGGLVLAAVTAAHRAGAGFAAYRGFRGDPRVGALAERRNSADKTLATFSRKWGSSTATARRSNACCKLDQSPVRKRAPSPRNLEMIN</sequence>
<dbReference type="EMBL" id="JAPNTZ010000009">
    <property type="protein sequence ID" value="MCY1141432.1"/>
    <property type="molecule type" value="Genomic_DNA"/>
</dbReference>
<keyword evidence="3" id="KW-1185">Reference proteome</keyword>
<gene>
    <name evidence="2" type="ORF">OWR29_25835</name>
</gene>
<evidence type="ECO:0000256" key="1">
    <source>
        <dbReference type="SAM" id="MobiDB-lite"/>
    </source>
</evidence>
<evidence type="ECO:0000313" key="3">
    <source>
        <dbReference type="Proteomes" id="UP001151002"/>
    </source>
</evidence>
<accession>A0ABT4B5X1</accession>
<evidence type="ECO:0000313" key="2">
    <source>
        <dbReference type="EMBL" id="MCY1141432.1"/>
    </source>
</evidence>
<dbReference type="RefSeq" id="WP_267565815.1">
    <property type="nucleotide sequence ID" value="NZ_JAPNTZ010000009.1"/>
</dbReference>
<name>A0ABT4B5X1_9ACTN</name>
<reference evidence="2" key="1">
    <citation type="submission" date="2022-11" db="EMBL/GenBank/DDBJ databases">
        <authorList>
            <person name="Somphong A."/>
            <person name="Phongsopitanun W."/>
        </authorList>
    </citation>
    <scope>NUCLEOTIDE SEQUENCE</scope>
    <source>
        <strain evidence="2">Pm04-4</strain>
    </source>
</reference>
<comment type="caution">
    <text evidence="2">The sequence shown here is derived from an EMBL/GenBank/DDBJ whole genome shotgun (WGS) entry which is preliminary data.</text>
</comment>
<protein>
    <submittedName>
        <fullName evidence="2">Uncharacterized protein</fullName>
    </submittedName>
</protein>
<proteinExistence type="predicted"/>
<organism evidence="2 3">
    <name type="scientific">Paractinoplanes pyxinae</name>
    <dbReference type="NCBI Taxonomy" id="2997416"/>
    <lineage>
        <taxon>Bacteria</taxon>
        <taxon>Bacillati</taxon>
        <taxon>Actinomycetota</taxon>
        <taxon>Actinomycetes</taxon>
        <taxon>Micromonosporales</taxon>
        <taxon>Micromonosporaceae</taxon>
        <taxon>Paractinoplanes</taxon>
    </lineage>
</organism>
<feature type="region of interest" description="Disordered" evidence="1">
    <location>
        <begin position="1"/>
        <end position="24"/>
    </location>
</feature>